<dbReference type="SUPFAM" id="SSF49265">
    <property type="entry name" value="Fibronectin type III"/>
    <property type="match status" value="2"/>
</dbReference>
<organism evidence="3 4">
    <name type="scientific">Intoshia linei</name>
    <dbReference type="NCBI Taxonomy" id="1819745"/>
    <lineage>
        <taxon>Eukaryota</taxon>
        <taxon>Metazoa</taxon>
        <taxon>Spiralia</taxon>
        <taxon>Lophotrochozoa</taxon>
        <taxon>Mesozoa</taxon>
        <taxon>Orthonectida</taxon>
        <taxon>Rhopaluridae</taxon>
        <taxon>Intoshia</taxon>
    </lineage>
</organism>
<name>A0A177B5P2_9BILA</name>
<dbReference type="PROSITE" id="PS50853">
    <property type="entry name" value="FN3"/>
    <property type="match status" value="1"/>
</dbReference>
<dbReference type="Proteomes" id="UP000078046">
    <property type="component" value="Unassembled WGS sequence"/>
</dbReference>
<dbReference type="InterPro" id="IPR013783">
    <property type="entry name" value="Ig-like_fold"/>
</dbReference>
<evidence type="ECO:0000256" key="1">
    <source>
        <dbReference type="ARBA" id="ARBA00022737"/>
    </source>
</evidence>
<evidence type="ECO:0000313" key="3">
    <source>
        <dbReference type="EMBL" id="OAF69608.1"/>
    </source>
</evidence>
<evidence type="ECO:0000313" key="4">
    <source>
        <dbReference type="Proteomes" id="UP000078046"/>
    </source>
</evidence>
<dbReference type="PANTHER" id="PTHR46708">
    <property type="entry name" value="TENASCIN"/>
    <property type="match status" value="1"/>
</dbReference>
<gene>
    <name evidence="3" type="ORF">A3Q56_02626</name>
</gene>
<keyword evidence="4" id="KW-1185">Reference proteome</keyword>
<dbReference type="Gene3D" id="2.60.40.10">
    <property type="entry name" value="Immunoglobulins"/>
    <property type="match status" value="2"/>
</dbReference>
<dbReference type="Pfam" id="PF00041">
    <property type="entry name" value="fn3"/>
    <property type="match status" value="1"/>
</dbReference>
<proteinExistence type="predicted"/>
<dbReference type="InterPro" id="IPR050991">
    <property type="entry name" value="ECM_Regulatory_Proteins"/>
</dbReference>
<dbReference type="InterPro" id="IPR036116">
    <property type="entry name" value="FN3_sf"/>
</dbReference>
<reference evidence="3 4" key="1">
    <citation type="submission" date="2016-04" db="EMBL/GenBank/DDBJ databases">
        <title>The genome of Intoshia linei affirms orthonectids as highly simplified spiralians.</title>
        <authorList>
            <person name="Mikhailov K.V."/>
            <person name="Slusarev G.S."/>
            <person name="Nikitin M.A."/>
            <person name="Logacheva M.D."/>
            <person name="Penin A."/>
            <person name="Aleoshin V."/>
            <person name="Panchin Y.V."/>
        </authorList>
    </citation>
    <scope>NUCLEOTIDE SEQUENCE [LARGE SCALE GENOMIC DNA]</scope>
    <source>
        <strain evidence="3">Intl2013</strain>
        <tissue evidence="3">Whole animal</tissue>
    </source>
</reference>
<accession>A0A177B5P2</accession>
<feature type="domain" description="Fibronectin type-III" evidence="2">
    <location>
        <begin position="64"/>
        <end position="166"/>
    </location>
</feature>
<dbReference type="SMART" id="SM00060">
    <property type="entry name" value="FN3"/>
    <property type="match status" value="2"/>
</dbReference>
<dbReference type="CDD" id="cd00063">
    <property type="entry name" value="FN3"/>
    <property type="match status" value="1"/>
</dbReference>
<dbReference type="PANTHER" id="PTHR46708:SF2">
    <property type="entry name" value="FIBRONECTIN TYPE-III DOMAIN-CONTAINING PROTEIN"/>
    <property type="match status" value="1"/>
</dbReference>
<protein>
    <recommendedName>
        <fullName evidence="2">Fibronectin type-III domain-containing protein</fullName>
    </recommendedName>
</protein>
<dbReference type="EMBL" id="LWCA01000255">
    <property type="protein sequence ID" value="OAF69608.1"/>
    <property type="molecule type" value="Genomic_DNA"/>
</dbReference>
<dbReference type="InterPro" id="IPR003961">
    <property type="entry name" value="FN3_dom"/>
</dbReference>
<dbReference type="AlphaFoldDB" id="A0A177B5P2"/>
<comment type="caution">
    <text evidence="3">The sequence shown here is derived from an EMBL/GenBank/DDBJ whole genome shotgun (WGS) entry which is preliminary data.</text>
</comment>
<keyword evidence="1" id="KW-0677">Repeat</keyword>
<evidence type="ECO:0000259" key="2">
    <source>
        <dbReference type="PROSITE" id="PS50853"/>
    </source>
</evidence>
<sequence>MVNLHGIKNFTLRVKCPKTKQRSKKFKFFQIKKIKANKNNKNNHNMKKKNYVNSKKNHNHQDYLPPNIHNIYANSESPSSIMLSWSSLHYDNHSKRRRRNINEIDGYIIGYGQGIADACWRYLPKNVDNYTINKLKPNTKYVLSIRAFRNDIKGRVTYLIVTTQDSNLDNQQNLIKHKILTPRSVWMSWPHNIIKIVKPKKGYYKRWSRSSHRIQLENLKLKNKKYKISYKNFNGKQNYAIVARGNNIVLNNLAPFTKYIITICQDQSEFVYHDVNNCIQNYTITTDPDLPSDSPSHLDVKLLQNGILQIFWNECIFPNGQVLKNEISNFDIISVSGNDNSAIIAPVDSKSNYTFAIEMKNTVGYSPISKFYTFDLSKYNNYTIQHN</sequence>
<dbReference type="OrthoDB" id="114660at2759"/>